<dbReference type="SUPFAM" id="SSF51366">
    <property type="entry name" value="Ribulose-phoshate binding barrel"/>
    <property type="match status" value="1"/>
</dbReference>
<evidence type="ECO:0000256" key="5">
    <source>
        <dbReference type="ARBA" id="ARBA00023239"/>
    </source>
</evidence>
<dbReference type="HAMAP" id="MF_01215">
    <property type="entry name" value="OMPdecase_type2"/>
    <property type="match status" value="1"/>
</dbReference>
<dbReference type="InterPro" id="IPR013785">
    <property type="entry name" value="Aldolase_TIM"/>
</dbReference>
<reference evidence="9 10" key="1">
    <citation type="journal article" date="2016" name="Nat. Commun.">
        <title>Thousands of microbial genomes shed light on interconnected biogeochemical processes in an aquifer system.</title>
        <authorList>
            <person name="Anantharaman K."/>
            <person name="Brown C.T."/>
            <person name="Hug L.A."/>
            <person name="Sharon I."/>
            <person name="Castelle C.J."/>
            <person name="Probst A.J."/>
            <person name="Thomas B.C."/>
            <person name="Singh A."/>
            <person name="Wilkins M.J."/>
            <person name="Karaoz U."/>
            <person name="Brodie E.L."/>
            <person name="Williams K.H."/>
            <person name="Hubbard S.S."/>
            <person name="Banfield J.F."/>
        </authorList>
    </citation>
    <scope>NUCLEOTIDE SEQUENCE [LARGE SCALE GENOMIC DNA]</scope>
    <source>
        <strain evidence="10">RIFCSPLOWO2_12_FULL_64_10</strain>
    </source>
</reference>
<name>A0A1F6CUQ0_HANXR</name>
<keyword evidence="5 7" id="KW-0456">Lyase</keyword>
<comment type="catalytic activity">
    <reaction evidence="6 7">
        <text>orotidine 5'-phosphate + H(+) = UMP + CO2</text>
        <dbReference type="Rhea" id="RHEA:11596"/>
        <dbReference type="ChEBI" id="CHEBI:15378"/>
        <dbReference type="ChEBI" id="CHEBI:16526"/>
        <dbReference type="ChEBI" id="CHEBI:57538"/>
        <dbReference type="ChEBI" id="CHEBI:57865"/>
        <dbReference type="EC" id="4.1.1.23"/>
    </reaction>
</comment>
<dbReference type="AlphaFoldDB" id="A0A1F6CUQ0"/>
<organism evidence="9 10">
    <name type="scientific">Handelsmanbacteria sp. (strain RIFCSPLOWO2_12_FULL_64_10)</name>
    <dbReference type="NCBI Taxonomy" id="1817868"/>
    <lineage>
        <taxon>Bacteria</taxon>
        <taxon>Candidatus Handelsmaniibacteriota</taxon>
    </lineage>
</organism>
<evidence type="ECO:0000259" key="8">
    <source>
        <dbReference type="SMART" id="SM00934"/>
    </source>
</evidence>
<comment type="pathway">
    <text evidence="1 7">Pyrimidine metabolism; UMP biosynthesis via de novo pathway; UMP from orotate: step 2/2.</text>
</comment>
<dbReference type="EC" id="4.1.1.23" evidence="7"/>
<comment type="caution">
    <text evidence="9">The sequence shown here is derived from an EMBL/GenBank/DDBJ whole genome shotgun (WGS) entry which is preliminary data.</text>
</comment>
<dbReference type="GO" id="GO:0004590">
    <property type="term" value="F:orotidine-5'-phosphate decarboxylase activity"/>
    <property type="evidence" value="ECO:0007669"/>
    <property type="project" value="UniProtKB-UniRule"/>
</dbReference>
<gene>
    <name evidence="7" type="primary">pyrF</name>
    <name evidence="9" type="ORF">A3F84_06495</name>
</gene>
<dbReference type="PANTHER" id="PTHR43375:SF1">
    <property type="entry name" value="OROTIDINE 5'-PHOSPHATE DECARBOXYLASE"/>
    <property type="match status" value="1"/>
</dbReference>
<feature type="domain" description="Orotidine 5'-phosphate decarboxylase" evidence="8">
    <location>
        <begin position="17"/>
        <end position="253"/>
    </location>
</feature>
<protein>
    <recommendedName>
        <fullName evidence="7">Orotidine 5'-phosphate decarboxylase</fullName>
        <ecNumber evidence="7">4.1.1.23</ecNumber>
    </recommendedName>
    <alternativeName>
        <fullName evidence="7">OMP decarboxylase</fullName>
        <shortName evidence="7">OMPDCase</shortName>
        <shortName evidence="7">OMPdecase</shortName>
    </alternativeName>
</protein>
<evidence type="ECO:0000313" key="9">
    <source>
        <dbReference type="EMBL" id="OGG52865.1"/>
    </source>
</evidence>
<evidence type="ECO:0000256" key="2">
    <source>
        <dbReference type="ARBA" id="ARBA00008847"/>
    </source>
</evidence>
<dbReference type="SMART" id="SM00934">
    <property type="entry name" value="OMPdecase"/>
    <property type="match status" value="1"/>
</dbReference>
<dbReference type="Gene3D" id="3.20.20.70">
    <property type="entry name" value="Aldolase class I"/>
    <property type="match status" value="1"/>
</dbReference>
<dbReference type="InterPro" id="IPR011060">
    <property type="entry name" value="RibuloseP-bd_barrel"/>
</dbReference>
<sequence length="271" mass="29328">MTFLEKLRSATRANDSLVCVGLDVDPARIPRRLMDGPDPIFRFNRAIIGATKDLVCAYKPNFAFYGAMGLRGWEALIRTVECVPEGIPVILDAKVGDIGNTAERYAHMAYCEVGADAVTVNPYMGLDAVEPFLAYPDRCALLVCLSSNPGSADLQRLRVDDRPLYRIVAEKSVVWNRRGPCGLVVGATHADELKEIRGVAPDLPLLIPGVGAQGGDVQSVARHGTDVNGELAIVNVSRSVLYASGGDDFAEAARGETERLRADLNRHRPGR</sequence>
<evidence type="ECO:0000256" key="7">
    <source>
        <dbReference type="HAMAP-Rule" id="MF_01215"/>
    </source>
</evidence>
<evidence type="ECO:0000313" key="10">
    <source>
        <dbReference type="Proteomes" id="UP000178606"/>
    </source>
</evidence>
<dbReference type="EMBL" id="MFKF01000131">
    <property type="protein sequence ID" value="OGG52865.1"/>
    <property type="molecule type" value="Genomic_DNA"/>
</dbReference>
<dbReference type="NCBIfam" id="TIGR02127">
    <property type="entry name" value="pyrF_sub2"/>
    <property type="match status" value="1"/>
</dbReference>
<comment type="similarity">
    <text evidence="2 7">Belongs to the OMP decarboxylase family. Type 2 subfamily.</text>
</comment>
<dbReference type="CDD" id="cd04725">
    <property type="entry name" value="OMP_decarboxylase_like"/>
    <property type="match status" value="1"/>
</dbReference>
<accession>A0A1F6CUQ0</accession>
<dbReference type="GO" id="GO:0044205">
    <property type="term" value="P:'de novo' UMP biosynthetic process"/>
    <property type="evidence" value="ECO:0007669"/>
    <property type="project" value="UniProtKB-UniRule"/>
</dbReference>
<feature type="active site" description="Proton donor" evidence="7">
    <location>
        <position position="94"/>
    </location>
</feature>
<evidence type="ECO:0000256" key="1">
    <source>
        <dbReference type="ARBA" id="ARBA00004861"/>
    </source>
</evidence>
<dbReference type="InterPro" id="IPR001754">
    <property type="entry name" value="OMPdeCOase_dom"/>
</dbReference>
<dbReference type="Proteomes" id="UP000178606">
    <property type="component" value="Unassembled WGS sequence"/>
</dbReference>
<dbReference type="PROSITE" id="PS00156">
    <property type="entry name" value="OMPDECASE"/>
    <property type="match status" value="1"/>
</dbReference>
<keyword evidence="3 7" id="KW-0210">Decarboxylase</keyword>
<evidence type="ECO:0000256" key="3">
    <source>
        <dbReference type="ARBA" id="ARBA00022793"/>
    </source>
</evidence>
<dbReference type="GO" id="GO:0006207">
    <property type="term" value="P:'de novo' pyrimidine nucleobase biosynthetic process"/>
    <property type="evidence" value="ECO:0007669"/>
    <property type="project" value="InterPro"/>
</dbReference>
<proteinExistence type="inferred from homology"/>
<dbReference type="PANTHER" id="PTHR43375">
    <property type="entry name" value="OROTIDINE 5'-PHOSPHATE DECARBOXYLASE"/>
    <property type="match status" value="1"/>
</dbReference>
<evidence type="ECO:0000256" key="4">
    <source>
        <dbReference type="ARBA" id="ARBA00022975"/>
    </source>
</evidence>
<dbReference type="UniPathway" id="UPA00070">
    <property type="reaction ID" value="UER00120"/>
</dbReference>
<dbReference type="Pfam" id="PF00215">
    <property type="entry name" value="OMPdecase"/>
    <property type="match status" value="1"/>
</dbReference>
<dbReference type="InterPro" id="IPR011995">
    <property type="entry name" value="OMPdecase_type-2"/>
</dbReference>
<evidence type="ECO:0000256" key="6">
    <source>
        <dbReference type="ARBA" id="ARBA00049157"/>
    </source>
</evidence>
<dbReference type="InterPro" id="IPR018089">
    <property type="entry name" value="OMPdecase_AS"/>
</dbReference>
<keyword evidence="4 7" id="KW-0665">Pyrimidine biosynthesis</keyword>